<feature type="chain" id="PRO_5019181144" description="Oligosaccharyl transferase subunit OST3/OST6 family" evidence="10">
    <location>
        <begin position="21"/>
        <end position="266"/>
    </location>
</feature>
<dbReference type="FunCoup" id="A0A409Y977">
    <property type="interactions" value="209"/>
</dbReference>
<dbReference type="Proteomes" id="UP000284842">
    <property type="component" value="Unassembled WGS sequence"/>
</dbReference>
<keyword evidence="4 9" id="KW-0812">Transmembrane</keyword>
<feature type="transmembrane region" description="Helical" evidence="9">
    <location>
        <begin position="154"/>
        <end position="173"/>
    </location>
</feature>
<evidence type="ECO:0000313" key="12">
    <source>
        <dbReference type="Proteomes" id="UP000284842"/>
    </source>
</evidence>
<evidence type="ECO:0000256" key="7">
    <source>
        <dbReference type="ARBA" id="ARBA00022989"/>
    </source>
</evidence>
<dbReference type="GO" id="GO:0008250">
    <property type="term" value="C:oligosaccharyltransferase complex"/>
    <property type="evidence" value="ECO:0007669"/>
    <property type="project" value="TreeGrafter"/>
</dbReference>
<evidence type="ECO:0000256" key="2">
    <source>
        <dbReference type="ARBA" id="ARBA00004477"/>
    </source>
</evidence>
<keyword evidence="12" id="KW-1185">Reference proteome</keyword>
<comment type="similarity">
    <text evidence="3">Belongs to the OST3/OST6 family.</text>
</comment>
<evidence type="ECO:0000256" key="6">
    <source>
        <dbReference type="ARBA" id="ARBA00022824"/>
    </source>
</evidence>
<comment type="subcellular location">
    <subcellularLocation>
        <location evidence="2">Endoplasmic reticulum membrane</location>
        <topology evidence="2">Multi-pass membrane protein</topology>
    </subcellularLocation>
</comment>
<evidence type="ECO:0000256" key="8">
    <source>
        <dbReference type="ARBA" id="ARBA00023136"/>
    </source>
</evidence>
<feature type="transmembrane region" description="Helical" evidence="9">
    <location>
        <begin position="203"/>
        <end position="223"/>
    </location>
</feature>
<evidence type="ECO:0000313" key="11">
    <source>
        <dbReference type="EMBL" id="PPQ99636.1"/>
    </source>
</evidence>
<evidence type="ECO:0000256" key="10">
    <source>
        <dbReference type="SAM" id="SignalP"/>
    </source>
</evidence>
<organism evidence="11 12">
    <name type="scientific">Panaeolus cyanescens</name>
    <dbReference type="NCBI Taxonomy" id="181874"/>
    <lineage>
        <taxon>Eukaryota</taxon>
        <taxon>Fungi</taxon>
        <taxon>Dikarya</taxon>
        <taxon>Basidiomycota</taxon>
        <taxon>Agaricomycotina</taxon>
        <taxon>Agaricomycetes</taxon>
        <taxon>Agaricomycetidae</taxon>
        <taxon>Agaricales</taxon>
        <taxon>Agaricineae</taxon>
        <taxon>Galeropsidaceae</taxon>
        <taxon>Panaeolus</taxon>
    </lineage>
</organism>
<dbReference type="AlphaFoldDB" id="A0A409Y977"/>
<keyword evidence="7 9" id="KW-1133">Transmembrane helix</keyword>
<comment type="caution">
    <text evidence="11">The sequence shown here is derived from an EMBL/GenBank/DDBJ whole genome shotgun (WGS) entry which is preliminary data.</text>
</comment>
<dbReference type="InParanoid" id="A0A409Y977"/>
<feature type="signal peptide" evidence="10">
    <location>
        <begin position="1"/>
        <end position="20"/>
    </location>
</feature>
<dbReference type="Pfam" id="PF04756">
    <property type="entry name" value="OST3_OST6"/>
    <property type="match status" value="2"/>
</dbReference>
<dbReference type="OrthoDB" id="67566at2759"/>
<sequence>MENPFIFLLILYHLFISSGAVPTTPQQWFSQLASAGNGVIKLNADTFDILTSPKRTWEFDPSFQAVAKAWSNVSPKTRDEHFFATLDFEDGSSVFQKTSGIDPAPLAEFLSDHTPVAIPYKAPIDWRRYTTITLEVLAAAVLLRFLFPIINNRWTWAAGVVITCLAMTSGYMFSRIKNVPFNAPNGNWIALGHQNQFGQEVQAVAFLYGTLAFSLLALMLVVPYQSPPQYQRFQVYFWTVVIMIVYSVLISVYRVKNRAYPFKLFH</sequence>
<dbReference type="Gene3D" id="3.40.30.10">
    <property type="entry name" value="Glutaredoxin"/>
    <property type="match status" value="1"/>
</dbReference>
<keyword evidence="5 10" id="KW-0732">Signal</keyword>
<comment type="function">
    <text evidence="1">Subunit of the oligosaccharyl transferase (OST) complex that catalyzes the initial transfer of a defined glycan (Glc(3)Man(9)GlcNAc(2) in eukaryotes) from the lipid carrier dolichol-pyrophosphate to an asparagine residue within an Asn-X-Ser/Thr consensus motif in nascent polypeptide chains, the first step in protein N-glycosylation. N-glycosylation occurs cotranslationally and the complex associates with the Sec61 complex at the channel-forming translocon complex that mediates protein translocation across the endoplasmic reticulum (ER). All subunits are required for a maximal enzyme activity.</text>
</comment>
<dbReference type="STRING" id="181874.A0A409Y977"/>
<reference evidence="11 12" key="1">
    <citation type="journal article" date="2018" name="Evol. Lett.">
        <title>Horizontal gene cluster transfer increased hallucinogenic mushroom diversity.</title>
        <authorList>
            <person name="Reynolds H.T."/>
            <person name="Vijayakumar V."/>
            <person name="Gluck-Thaler E."/>
            <person name="Korotkin H.B."/>
            <person name="Matheny P.B."/>
            <person name="Slot J.C."/>
        </authorList>
    </citation>
    <scope>NUCLEOTIDE SEQUENCE [LARGE SCALE GENOMIC DNA]</scope>
    <source>
        <strain evidence="11 12">2629</strain>
    </source>
</reference>
<evidence type="ECO:0000256" key="5">
    <source>
        <dbReference type="ARBA" id="ARBA00022729"/>
    </source>
</evidence>
<evidence type="ECO:0000256" key="3">
    <source>
        <dbReference type="ARBA" id="ARBA00009561"/>
    </source>
</evidence>
<dbReference type="PANTHER" id="PTHR12692:SF0">
    <property type="entry name" value="GH11935P"/>
    <property type="match status" value="1"/>
</dbReference>
<name>A0A409Y977_9AGAR</name>
<evidence type="ECO:0008006" key="13">
    <source>
        <dbReference type="Google" id="ProtNLM"/>
    </source>
</evidence>
<dbReference type="InterPro" id="IPR021149">
    <property type="entry name" value="OligosaccharylTrfase_OST3/OST6"/>
</dbReference>
<dbReference type="EMBL" id="NHTK01001350">
    <property type="protein sequence ID" value="PPQ99636.1"/>
    <property type="molecule type" value="Genomic_DNA"/>
</dbReference>
<dbReference type="PANTHER" id="PTHR12692">
    <property type="entry name" value="DOLICHYL-DIPHOSPHOOLIGOSACCHARIDE--PROTEIN GLYCOSYLTRANSFERASE-RELATED"/>
    <property type="match status" value="1"/>
</dbReference>
<keyword evidence="6" id="KW-0256">Endoplasmic reticulum</keyword>
<feature type="transmembrane region" description="Helical" evidence="9">
    <location>
        <begin position="235"/>
        <end position="255"/>
    </location>
</feature>
<keyword evidence="8 9" id="KW-0472">Membrane</keyword>
<proteinExistence type="inferred from homology"/>
<gene>
    <name evidence="11" type="ORF">CVT24_005214</name>
</gene>
<dbReference type="GO" id="GO:0018279">
    <property type="term" value="P:protein N-linked glycosylation via asparagine"/>
    <property type="evidence" value="ECO:0007669"/>
    <property type="project" value="TreeGrafter"/>
</dbReference>
<evidence type="ECO:0000256" key="4">
    <source>
        <dbReference type="ARBA" id="ARBA00022692"/>
    </source>
</evidence>
<evidence type="ECO:0000256" key="1">
    <source>
        <dbReference type="ARBA" id="ARBA00002791"/>
    </source>
</evidence>
<protein>
    <recommendedName>
        <fullName evidence="13">Oligosaccharyl transferase subunit OST3/OST6 family</fullName>
    </recommendedName>
</protein>
<accession>A0A409Y977</accession>
<evidence type="ECO:0000256" key="9">
    <source>
        <dbReference type="SAM" id="Phobius"/>
    </source>
</evidence>